<evidence type="ECO:0000256" key="4">
    <source>
        <dbReference type="ARBA" id="ARBA00023121"/>
    </source>
</evidence>
<name>A0A2P6RU62_ROSCH</name>
<organism evidence="8 9">
    <name type="scientific">Rosa chinensis</name>
    <name type="common">China rose</name>
    <dbReference type="NCBI Taxonomy" id="74649"/>
    <lineage>
        <taxon>Eukaryota</taxon>
        <taxon>Viridiplantae</taxon>
        <taxon>Streptophyta</taxon>
        <taxon>Embryophyta</taxon>
        <taxon>Tracheophyta</taxon>
        <taxon>Spermatophyta</taxon>
        <taxon>Magnoliopsida</taxon>
        <taxon>eudicotyledons</taxon>
        <taxon>Gunneridae</taxon>
        <taxon>Pentapetalae</taxon>
        <taxon>rosids</taxon>
        <taxon>fabids</taxon>
        <taxon>Rosales</taxon>
        <taxon>Rosaceae</taxon>
        <taxon>Rosoideae</taxon>
        <taxon>Rosoideae incertae sedis</taxon>
        <taxon>Rosa</taxon>
    </lineage>
</organism>
<dbReference type="PANTHER" id="PTHR33076">
    <property type="entry name" value="NON-SPECIFIC LIPID-TRANSFER PROTEIN 2-RELATED"/>
    <property type="match status" value="1"/>
</dbReference>
<keyword evidence="9" id="KW-1185">Reference proteome</keyword>
<dbReference type="InterPro" id="IPR000528">
    <property type="entry name" value="Plant_nsLTP"/>
</dbReference>
<evidence type="ECO:0000256" key="6">
    <source>
        <dbReference type="SAM" id="SignalP"/>
    </source>
</evidence>
<keyword evidence="5" id="KW-1015">Disulfide bond</keyword>
<comment type="similarity">
    <text evidence="2">Belongs to the plant LTP family.</text>
</comment>
<dbReference type="Pfam" id="PF00234">
    <property type="entry name" value="Tryp_alpha_amyl"/>
    <property type="match status" value="1"/>
</dbReference>
<dbReference type="SUPFAM" id="SSF47699">
    <property type="entry name" value="Bifunctional inhibitor/lipid-transfer protein/seed storage 2S albumin"/>
    <property type="match status" value="1"/>
</dbReference>
<dbReference type="EMBL" id="PDCK01000040">
    <property type="protein sequence ID" value="PRQ49942.1"/>
    <property type="molecule type" value="Genomic_DNA"/>
</dbReference>
<keyword evidence="3" id="KW-0813">Transport</keyword>
<dbReference type="Proteomes" id="UP000238479">
    <property type="component" value="Chromosome 2"/>
</dbReference>
<comment type="function">
    <text evidence="1">Plant non-specific lipid-transfer proteins transfer phospholipids as well as galactolipids across membranes. May play a role in wax or cutin deposition in the cell walls of expanding epidermal cells and certain secretory tissues.</text>
</comment>
<evidence type="ECO:0000259" key="7">
    <source>
        <dbReference type="Pfam" id="PF00234"/>
    </source>
</evidence>
<evidence type="ECO:0000256" key="2">
    <source>
        <dbReference type="ARBA" id="ARBA00009748"/>
    </source>
</evidence>
<dbReference type="Gene3D" id="1.10.110.10">
    <property type="entry name" value="Plant lipid-transfer and hydrophobic proteins"/>
    <property type="match status" value="1"/>
</dbReference>
<accession>A0A2P6RU62</accession>
<dbReference type="Gramene" id="PRQ49942">
    <property type="protein sequence ID" value="PRQ49942"/>
    <property type="gene ID" value="RchiOBHm_Chr2g0127571"/>
</dbReference>
<evidence type="ECO:0000313" key="8">
    <source>
        <dbReference type="EMBL" id="PRQ49942.1"/>
    </source>
</evidence>
<feature type="signal peptide" evidence="6">
    <location>
        <begin position="1"/>
        <end position="20"/>
    </location>
</feature>
<reference evidence="8 9" key="1">
    <citation type="journal article" date="2018" name="Nat. Genet.">
        <title>The Rosa genome provides new insights in the design of modern roses.</title>
        <authorList>
            <person name="Bendahmane M."/>
        </authorList>
    </citation>
    <scope>NUCLEOTIDE SEQUENCE [LARGE SCALE GENOMIC DNA]</scope>
    <source>
        <strain evidence="9">cv. Old Blush</strain>
    </source>
</reference>
<evidence type="ECO:0000256" key="5">
    <source>
        <dbReference type="ARBA" id="ARBA00023157"/>
    </source>
</evidence>
<dbReference type="InterPro" id="IPR036312">
    <property type="entry name" value="Bifun_inhib/LTP/seed_sf"/>
</dbReference>
<dbReference type="InterPro" id="IPR016140">
    <property type="entry name" value="Bifunc_inhib/LTP/seed_store"/>
</dbReference>
<keyword evidence="6" id="KW-0732">Signal</keyword>
<gene>
    <name evidence="8" type="ORF">RchiOBHm_Chr2g0127571</name>
</gene>
<proteinExistence type="inferred from homology"/>
<feature type="chain" id="PRO_5015187641" evidence="6">
    <location>
        <begin position="21"/>
        <end position="117"/>
    </location>
</feature>
<dbReference type="GO" id="GO:0006869">
    <property type="term" value="P:lipid transport"/>
    <property type="evidence" value="ECO:0007669"/>
    <property type="project" value="InterPro"/>
</dbReference>
<dbReference type="GO" id="GO:0008289">
    <property type="term" value="F:lipid binding"/>
    <property type="evidence" value="ECO:0007669"/>
    <property type="project" value="UniProtKB-KW"/>
</dbReference>
<protein>
    <submittedName>
        <fullName evidence="8">Putative bifunctional inhibitor/plant lipid transfer protein/seed storage helical</fullName>
    </submittedName>
</protein>
<dbReference type="OMA" id="IAMDCYR"/>
<comment type="caution">
    <text evidence="8">The sequence shown here is derived from an EMBL/GenBank/DDBJ whole genome shotgun (WGS) entry which is preliminary data.</text>
</comment>
<feature type="domain" description="Bifunctional inhibitor/plant lipid transfer protein/seed storage helical" evidence="7">
    <location>
        <begin position="26"/>
        <end position="113"/>
    </location>
</feature>
<sequence>MGLLFAYVMIFALICGSAMGQASSFCAQAWNEFSNCMRFITGLFSQPSTQCCDSVRRLNKMAKSSENGPRDICQCIEDMSRTYGIPFVASIIQDLPIICNAHLSFPISNRMNCTMLS</sequence>
<dbReference type="AlphaFoldDB" id="A0A2P6RU62"/>
<evidence type="ECO:0000256" key="3">
    <source>
        <dbReference type="ARBA" id="ARBA00022448"/>
    </source>
</evidence>
<keyword evidence="4" id="KW-0446">Lipid-binding</keyword>
<evidence type="ECO:0000256" key="1">
    <source>
        <dbReference type="ARBA" id="ARBA00003211"/>
    </source>
</evidence>
<evidence type="ECO:0000313" key="9">
    <source>
        <dbReference type="Proteomes" id="UP000238479"/>
    </source>
</evidence>